<dbReference type="InterPro" id="IPR027385">
    <property type="entry name" value="Beta-barrel_OMP"/>
</dbReference>
<evidence type="ECO:0000256" key="1">
    <source>
        <dbReference type="ARBA" id="ARBA00022729"/>
    </source>
</evidence>
<dbReference type="Pfam" id="PF13505">
    <property type="entry name" value="OMP_b-brl"/>
    <property type="match status" value="1"/>
</dbReference>
<sequence length="234" mass="26252">MKNKLRRKLNLLLSTLVGVLIFSAPNAYSQESFFDPLCLPYLRLDAGQAHFAKVNGSNITGGKVNLKSTSNLIIGAGVGLGVNFGDKFRSDIVWFHHLDPVLEMSNSRDVVKRKPLIDAYFANLYYEGINDLGIFNPYIGAGIGFAKIKDRLDISSINNNQLSREVYTVKGKNNFAYRLGVGSTFDLNETMIFDLSYNYHDYGRTKSQLDNMQKQIGKNHYRSHIISCGLRIGI</sequence>
<gene>
    <name evidence="4" type="ORF">Megvenef_00849</name>
</gene>
<dbReference type="Gene3D" id="2.40.160.20">
    <property type="match status" value="1"/>
</dbReference>
<dbReference type="InterPro" id="IPR011250">
    <property type="entry name" value="OMP/PagP_B-barrel"/>
</dbReference>
<feature type="signal peptide" evidence="2">
    <location>
        <begin position="1"/>
        <end position="29"/>
    </location>
</feature>
<feature type="chain" id="PRO_5045254240" evidence="2">
    <location>
        <begin position="30"/>
        <end position="234"/>
    </location>
</feature>
<name>A0ABU5NCJ5_9RICK</name>
<evidence type="ECO:0000313" key="5">
    <source>
        <dbReference type="Proteomes" id="UP001291687"/>
    </source>
</evidence>
<evidence type="ECO:0000256" key="2">
    <source>
        <dbReference type="SAM" id="SignalP"/>
    </source>
</evidence>
<organism evidence="4 5">
    <name type="scientific">Candidatus Megaera venefica</name>
    <dbReference type="NCBI Taxonomy" id="2055910"/>
    <lineage>
        <taxon>Bacteria</taxon>
        <taxon>Pseudomonadati</taxon>
        <taxon>Pseudomonadota</taxon>
        <taxon>Alphaproteobacteria</taxon>
        <taxon>Rickettsiales</taxon>
        <taxon>Rickettsiaceae</taxon>
        <taxon>Candidatus Megaera</taxon>
    </lineage>
</organism>
<accession>A0ABU5NCJ5</accession>
<evidence type="ECO:0000313" key="4">
    <source>
        <dbReference type="EMBL" id="MEA0970880.1"/>
    </source>
</evidence>
<dbReference type="SUPFAM" id="SSF56925">
    <property type="entry name" value="OMPA-like"/>
    <property type="match status" value="1"/>
</dbReference>
<dbReference type="Proteomes" id="UP001291687">
    <property type="component" value="Unassembled WGS sequence"/>
</dbReference>
<reference evidence="4 5" key="1">
    <citation type="submission" date="2023-03" db="EMBL/GenBank/DDBJ databases">
        <title>Host association and intracellularity evolved multiple times independently in the Rickettsiales.</title>
        <authorList>
            <person name="Castelli M."/>
            <person name="Nardi T."/>
            <person name="Gammuto L."/>
            <person name="Bellinzona G."/>
            <person name="Sabaneyeva E."/>
            <person name="Potekhin A."/>
            <person name="Serra V."/>
            <person name="Petroni G."/>
            <person name="Sassera D."/>
        </authorList>
    </citation>
    <scope>NUCLEOTIDE SEQUENCE [LARGE SCALE GENOMIC DNA]</scope>
    <source>
        <strain evidence="4 5">Sr 2-6</strain>
    </source>
</reference>
<feature type="domain" description="Outer membrane protein beta-barrel" evidence="3">
    <location>
        <begin position="15"/>
        <end position="217"/>
    </location>
</feature>
<protein>
    <submittedName>
        <fullName evidence="4">Porin/adhesin family protein</fullName>
    </submittedName>
</protein>
<evidence type="ECO:0000259" key="3">
    <source>
        <dbReference type="Pfam" id="PF13505"/>
    </source>
</evidence>
<keyword evidence="5" id="KW-1185">Reference proteome</keyword>
<dbReference type="EMBL" id="JARJFB010000055">
    <property type="protein sequence ID" value="MEA0970880.1"/>
    <property type="molecule type" value="Genomic_DNA"/>
</dbReference>
<proteinExistence type="predicted"/>
<comment type="caution">
    <text evidence="4">The sequence shown here is derived from an EMBL/GenBank/DDBJ whole genome shotgun (WGS) entry which is preliminary data.</text>
</comment>
<dbReference type="RefSeq" id="WP_322776776.1">
    <property type="nucleotide sequence ID" value="NZ_JARJFB010000055.1"/>
</dbReference>
<keyword evidence="1 2" id="KW-0732">Signal</keyword>